<gene>
    <name evidence="1" type="ORF">SAMN02745121_06539</name>
</gene>
<protein>
    <submittedName>
        <fullName evidence="1">Uncharacterized protein</fullName>
    </submittedName>
</protein>
<evidence type="ECO:0000313" key="2">
    <source>
        <dbReference type="Proteomes" id="UP000199400"/>
    </source>
</evidence>
<evidence type="ECO:0000313" key="1">
    <source>
        <dbReference type="EMBL" id="SFF01706.1"/>
    </source>
</evidence>
<dbReference type="STRING" id="54.SAMN02745121_06539"/>
<proteinExistence type="predicted"/>
<dbReference type="AlphaFoldDB" id="A0A1I2FAY0"/>
<accession>A0A1I2FAY0</accession>
<organism evidence="1 2">
    <name type="scientific">Nannocystis exedens</name>
    <dbReference type="NCBI Taxonomy" id="54"/>
    <lineage>
        <taxon>Bacteria</taxon>
        <taxon>Pseudomonadati</taxon>
        <taxon>Myxococcota</taxon>
        <taxon>Polyangia</taxon>
        <taxon>Nannocystales</taxon>
        <taxon>Nannocystaceae</taxon>
        <taxon>Nannocystis</taxon>
    </lineage>
</organism>
<reference evidence="2" key="1">
    <citation type="submission" date="2016-10" db="EMBL/GenBank/DDBJ databases">
        <authorList>
            <person name="Varghese N."/>
            <person name="Submissions S."/>
        </authorList>
    </citation>
    <scope>NUCLEOTIDE SEQUENCE [LARGE SCALE GENOMIC DNA]</scope>
    <source>
        <strain evidence="2">ATCC 25963</strain>
    </source>
</reference>
<sequence>MRPLLERLEQDLSSLSLKELGELLKSPAARPWANLPASVLLDQLSKKRASTPRSTR</sequence>
<name>A0A1I2FAY0_9BACT</name>
<keyword evidence="2" id="KW-1185">Reference proteome</keyword>
<dbReference type="EMBL" id="FOMX01000025">
    <property type="protein sequence ID" value="SFF01706.1"/>
    <property type="molecule type" value="Genomic_DNA"/>
</dbReference>
<dbReference type="Proteomes" id="UP000199400">
    <property type="component" value="Unassembled WGS sequence"/>
</dbReference>